<dbReference type="RefSeq" id="XP_040628293.1">
    <property type="nucleotide sequence ID" value="XM_040770225.1"/>
</dbReference>
<name>M5FUH7_DACPD</name>
<keyword evidence="3" id="KW-0560">Oxidoreductase</keyword>
<dbReference type="HOGENOM" id="CLU_007383_8_2_1"/>
<evidence type="ECO:0000256" key="1">
    <source>
        <dbReference type="ARBA" id="ARBA00006328"/>
    </source>
</evidence>
<keyword evidence="2" id="KW-0521">NADP</keyword>
<dbReference type="Proteomes" id="UP000030653">
    <property type="component" value="Unassembled WGS sequence"/>
</dbReference>
<dbReference type="STRING" id="1858805.M5FUH7"/>
<accession>M5FUH7</accession>
<gene>
    <name evidence="5" type="ORF">DACRYDRAFT_116568</name>
</gene>
<dbReference type="InterPro" id="IPR036291">
    <property type="entry name" value="NAD(P)-bd_dom_sf"/>
</dbReference>
<evidence type="ECO:0000259" key="4">
    <source>
        <dbReference type="Pfam" id="PF05368"/>
    </source>
</evidence>
<reference evidence="5 6" key="1">
    <citation type="journal article" date="2012" name="Science">
        <title>The Paleozoic origin of enzymatic lignin decomposition reconstructed from 31 fungal genomes.</title>
        <authorList>
            <person name="Floudas D."/>
            <person name="Binder M."/>
            <person name="Riley R."/>
            <person name="Barry K."/>
            <person name="Blanchette R.A."/>
            <person name="Henrissat B."/>
            <person name="Martinez A.T."/>
            <person name="Otillar R."/>
            <person name="Spatafora J.W."/>
            <person name="Yadav J.S."/>
            <person name="Aerts A."/>
            <person name="Benoit I."/>
            <person name="Boyd A."/>
            <person name="Carlson A."/>
            <person name="Copeland A."/>
            <person name="Coutinho P.M."/>
            <person name="de Vries R.P."/>
            <person name="Ferreira P."/>
            <person name="Findley K."/>
            <person name="Foster B."/>
            <person name="Gaskell J."/>
            <person name="Glotzer D."/>
            <person name="Gorecki P."/>
            <person name="Heitman J."/>
            <person name="Hesse C."/>
            <person name="Hori C."/>
            <person name="Igarashi K."/>
            <person name="Jurgens J.A."/>
            <person name="Kallen N."/>
            <person name="Kersten P."/>
            <person name="Kohler A."/>
            <person name="Kuees U."/>
            <person name="Kumar T.K.A."/>
            <person name="Kuo A."/>
            <person name="LaButti K."/>
            <person name="Larrondo L.F."/>
            <person name="Lindquist E."/>
            <person name="Ling A."/>
            <person name="Lombard V."/>
            <person name="Lucas S."/>
            <person name="Lundell T."/>
            <person name="Martin R."/>
            <person name="McLaughlin D.J."/>
            <person name="Morgenstern I."/>
            <person name="Morin E."/>
            <person name="Murat C."/>
            <person name="Nagy L.G."/>
            <person name="Nolan M."/>
            <person name="Ohm R.A."/>
            <person name="Patyshakuliyeva A."/>
            <person name="Rokas A."/>
            <person name="Ruiz-Duenas F.J."/>
            <person name="Sabat G."/>
            <person name="Salamov A."/>
            <person name="Samejima M."/>
            <person name="Schmutz J."/>
            <person name="Slot J.C."/>
            <person name="St John F."/>
            <person name="Stenlid J."/>
            <person name="Sun H."/>
            <person name="Sun S."/>
            <person name="Syed K."/>
            <person name="Tsang A."/>
            <person name="Wiebenga A."/>
            <person name="Young D."/>
            <person name="Pisabarro A."/>
            <person name="Eastwood D.C."/>
            <person name="Martin F."/>
            <person name="Cullen D."/>
            <person name="Grigoriev I.V."/>
            <person name="Hibbett D.S."/>
        </authorList>
    </citation>
    <scope>NUCLEOTIDE SEQUENCE [LARGE SCALE GENOMIC DNA]</scope>
    <source>
        <strain evidence="5 6">DJM-731 SS1</strain>
    </source>
</reference>
<evidence type="ECO:0000313" key="6">
    <source>
        <dbReference type="Proteomes" id="UP000030653"/>
    </source>
</evidence>
<evidence type="ECO:0000256" key="3">
    <source>
        <dbReference type="ARBA" id="ARBA00023002"/>
    </source>
</evidence>
<dbReference type="SUPFAM" id="SSF51735">
    <property type="entry name" value="NAD(P)-binding Rossmann-fold domains"/>
    <property type="match status" value="1"/>
</dbReference>
<dbReference type="InterPro" id="IPR051164">
    <property type="entry name" value="NmrA-like_oxidored"/>
</dbReference>
<dbReference type="EMBL" id="JH795864">
    <property type="protein sequence ID" value="EJU01396.1"/>
    <property type="molecule type" value="Genomic_DNA"/>
</dbReference>
<keyword evidence="6" id="KW-1185">Reference proteome</keyword>
<dbReference type="GeneID" id="63685287"/>
<dbReference type="Gene3D" id="3.90.25.10">
    <property type="entry name" value="UDP-galactose 4-epimerase, domain 1"/>
    <property type="match status" value="1"/>
</dbReference>
<feature type="domain" description="NmrA-like" evidence="4">
    <location>
        <begin position="3"/>
        <end position="283"/>
    </location>
</feature>
<dbReference type="PANTHER" id="PTHR42748">
    <property type="entry name" value="NITROGEN METABOLITE REPRESSION PROTEIN NMRA FAMILY MEMBER"/>
    <property type="match status" value="1"/>
</dbReference>
<dbReference type="InterPro" id="IPR008030">
    <property type="entry name" value="NmrA-like"/>
</dbReference>
<protein>
    <submittedName>
        <fullName evidence="5">NADP-binding protein</fullName>
    </submittedName>
</protein>
<dbReference type="GO" id="GO:0005634">
    <property type="term" value="C:nucleus"/>
    <property type="evidence" value="ECO:0007669"/>
    <property type="project" value="TreeGrafter"/>
</dbReference>
<dbReference type="AlphaFoldDB" id="M5FUH7"/>
<evidence type="ECO:0000256" key="2">
    <source>
        <dbReference type="ARBA" id="ARBA00022857"/>
    </source>
</evidence>
<dbReference type="Pfam" id="PF05368">
    <property type="entry name" value="NmrA"/>
    <property type="match status" value="1"/>
</dbReference>
<sequence>MSKKIVVVTGATGKQGGSVVSALLRHGGYTVRGLMRNLHSALSRELTAQGAEMVQASLMEKDSLIHAFKGAYAVFGVTVPAEESDFEQGKNMVDACLANKVDLFVWSSLPSSSELSNGKYPMRFWDDKYAVDKYIKAVGQPSVIFMPGSFTENLISFGQLKPVASDTWEIQYPVATADYVQPFLYVEKDLGEAVTALIDHWDDADWKERLTKDVIQMSSYNITGGEMAGIIARITGRDVSYVLSNNVPDFYKTMWEFCVEYWPTPEAIPSKVLLDLGIKFHTFEDYVREKLVPFMNAA</sequence>
<dbReference type="PANTHER" id="PTHR42748:SF30">
    <property type="entry name" value="NMRA-LIKE DOMAIN-CONTAINING PROTEIN"/>
    <property type="match status" value="1"/>
</dbReference>
<organism evidence="5 6">
    <name type="scientific">Dacryopinax primogenitus (strain DJM 731)</name>
    <name type="common">Brown rot fungus</name>
    <dbReference type="NCBI Taxonomy" id="1858805"/>
    <lineage>
        <taxon>Eukaryota</taxon>
        <taxon>Fungi</taxon>
        <taxon>Dikarya</taxon>
        <taxon>Basidiomycota</taxon>
        <taxon>Agaricomycotina</taxon>
        <taxon>Dacrymycetes</taxon>
        <taxon>Dacrymycetales</taxon>
        <taxon>Dacrymycetaceae</taxon>
        <taxon>Dacryopinax</taxon>
    </lineage>
</organism>
<dbReference type="OrthoDB" id="9997102at2759"/>
<dbReference type="Gene3D" id="3.40.50.720">
    <property type="entry name" value="NAD(P)-binding Rossmann-like Domain"/>
    <property type="match status" value="1"/>
</dbReference>
<dbReference type="GO" id="GO:0016491">
    <property type="term" value="F:oxidoreductase activity"/>
    <property type="evidence" value="ECO:0007669"/>
    <property type="project" value="UniProtKB-KW"/>
</dbReference>
<evidence type="ECO:0000313" key="5">
    <source>
        <dbReference type="EMBL" id="EJU01396.1"/>
    </source>
</evidence>
<comment type="similarity">
    <text evidence="1">Belongs to the NmrA-type oxidoreductase family.</text>
</comment>
<dbReference type="OMA" id="HAFKGAY"/>
<proteinExistence type="inferred from homology"/>